<comment type="caution">
    <text evidence="3">The sequence shown here is derived from an EMBL/GenBank/DDBJ whole genome shotgun (WGS) entry which is preliminary data.</text>
</comment>
<keyword evidence="2" id="KW-0812">Transmembrane</keyword>
<evidence type="ECO:0000256" key="1">
    <source>
        <dbReference type="SAM" id="MobiDB-lite"/>
    </source>
</evidence>
<evidence type="ECO:0008006" key="5">
    <source>
        <dbReference type="Google" id="ProtNLM"/>
    </source>
</evidence>
<proteinExistence type="predicted"/>
<dbReference type="EMBL" id="ARZY01000013">
    <property type="protein sequence ID" value="EWH10267.1"/>
    <property type="molecule type" value="Genomic_DNA"/>
</dbReference>
<dbReference type="eggNOG" id="COG3105">
    <property type="taxonomic scope" value="Bacteria"/>
</dbReference>
<keyword evidence="2" id="KW-0472">Membrane</keyword>
<evidence type="ECO:0000313" key="3">
    <source>
        <dbReference type="EMBL" id="EWH10267.1"/>
    </source>
</evidence>
<dbReference type="InterPro" id="IPR009386">
    <property type="entry name" value="ZapG-like"/>
</dbReference>
<evidence type="ECO:0000256" key="2">
    <source>
        <dbReference type="SAM" id="Phobius"/>
    </source>
</evidence>
<gene>
    <name evidence="3" type="ORF">DS2_08330</name>
</gene>
<dbReference type="Proteomes" id="UP000019276">
    <property type="component" value="Unassembled WGS sequence"/>
</dbReference>
<dbReference type="Pfam" id="PF06295">
    <property type="entry name" value="ZapG-like"/>
    <property type="match status" value="1"/>
</dbReference>
<evidence type="ECO:0000313" key="4">
    <source>
        <dbReference type="Proteomes" id="UP000019276"/>
    </source>
</evidence>
<organism evidence="3 4">
    <name type="scientific">Catenovulum agarivorans DS-2</name>
    <dbReference type="NCBI Taxonomy" id="1328313"/>
    <lineage>
        <taxon>Bacteria</taxon>
        <taxon>Pseudomonadati</taxon>
        <taxon>Pseudomonadota</taxon>
        <taxon>Gammaproteobacteria</taxon>
        <taxon>Alteromonadales</taxon>
        <taxon>Alteromonadaceae</taxon>
        <taxon>Catenovulum</taxon>
    </lineage>
</organism>
<protein>
    <recommendedName>
        <fullName evidence="5">DUF1043 family protein</fullName>
    </recommendedName>
</protein>
<reference evidence="3 4" key="1">
    <citation type="journal article" date="2014" name="Genome Announc.">
        <title>Draft Genome Sequence of the Agar-Degrading Bacterium Catenovulum sp. Strain DS-2, Isolated from Intestines of Haliotis diversicolor.</title>
        <authorList>
            <person name="Shan D."/>
            <person name="Li X."/>
            <person name="Gu Z."/>
            <person name="Wei G."/>
            <person name="Gao Z."/>
            <person name="Shao Z."/>
        </authorList>
    </citation>
    <scope>NUCLEOTIDE SEQUENCE [LARGE SCALE GENOMIC DNA]</scope>
    <source>
        <strain evidence="3 4">DS-2</strain>
    </source>
</reference>
<feature type="region of interest" description="Disordered" evidence="1">
    <location>
        <begin position="109"/>
        <end position="145"/>
    </location>
</feature>
<dbReference type="AlphaFoldDB" id="W7QMU7"/>
<dbReference type="OrthoDB" id="6386182at2"/>
<accession>W7QMU7</accession>
<keyword evidence="2" id="KW-1133">Transmembrane helix</keyword>
<feature type="transmembrane region" description="Helical" evidence="2">
    <location>
        <begin position="6"/>
        <end position="24"/>
    </location>
</feature>
<sequence>MTWLIDIIIFIAGMATGLIAVRFIPQISGKTHKLSEELAEHVKAQESFKQDVDSYLASVNQAMQQIAQQATQAANESQQQFSKLAATQKEHKEFVPFFGDDTAAIMAQSQAVESANKTKIDSHSEELPRDYSENKMGWFSEQNQK</sequence>
<dbReference type="STRING" id="1328313.DS2_08330"/>
<dbReference type="RefSeq" id="WP_035014278.1">
    <property type="nucleotide sequence ID" value="NZ_ARZY01000013.1"/>
</dbReference>
<keyword evidence="4" id="KW-1185">Reference proteome</keyword>
<name>W7QMU7_9ALTE</name>
<feature type="compositionally biased region" description="Basic and acidic residues" evidence="1">
    <location>
        <begin position="116"/>
        <end position="133"/>
    </location>
</feature>